<reference evidence="1 2" key="1">
    <citation type="journal article" date="2015" name="Genome Biol. Evol.">
        <title>Phylogenomic analyses indicate that early fungi evolved digesting cell walls of algal ancestors of land plants.</title>
        <authorList>
            <person name="Chang Y."/>
            <person name="Wang S."/>
            <person name="Sekimoto S."/>
            <person name="Aerts A.L."/>
            <person name="Choi C."/>
            <person name="Clum A."/>
            <person name="LaButti K.M."/>
            <person name="Lindquist E.A."/>
            <person name="Yee Ngan C."/>
            <person name="Ohm R.A."/>
            <person name="Salamov A.A."/>
            <person name="Grigoriev I.V."/>
            <person name="Spatafora J.W."/>
            <person name="Berbee M.L."/>
        </authorList>
    </citation>
    <scope>NUCLEOTIDE SEQUENCE [LARGE SCALE GENOMIC DNA]</scope>
    <source>
        <strain evidence="1 2">NRRL 28638</strain>
    </source>
</reference>
<evidence type="ECO:0000313" key="2">
    <source>
        <dbReference type="Proteomes" id="UP000070444"/>
    </source>
</evidence>
<proteinExistence type="predicted"/>
<organism evidence="1 2">
    <name type="scientific">Conidiobolus coronatus (strain ATCC 28846 / CBS 209.66 / NRRL 28638)</name>
    <name type="common">Delacroixia coronata</name>
    <dbReference type="NCBI Taxonomy" id="796925"/>
    <lineage>
        <taxon>Eukaryota</taxon>
        <taxon>Fungi</taxon>
        <taxon>Fungi incertae sedis</taxon>
        <taxon>Zoopagomycota</taxon>
        <taxon>Entomophthoromycotina</taxon>
        <taxon>Entomophthoromycetes</taxon>
        <taxon>Entomophthorales</taxon>
        <taxon>Ancylistaceae</taxon>
        <taxon>Conidiobolus</taxon>
    </lineage>
</organism>
<dbReference type="EMBL" id="KQ964741">
    <property type="protein sequence ID" value="KXN66314.1"/>
    <property type="molecule type" value="Genomic_DNA"/>
</dbReference>
<sequence>MLVRSFLYPLATLITLPAPIALSVMDLLGHYSFPIFETLAVSQGLSGILTFIVFSLDPAVWNSLELAKYKVMKKSKDKQVIHNLPRIEDNFK</sequence>
<protein>
    <submittedName>
        <fullName evidence="1">Uncharacterized protein</fullName>
    </submittedName>
</protein>
<evidence type="ECO:0000313" key="1">
    <source>
        <dbReference type="EMBL" id="KXN66314.1"/>
    </source>
</evidence>
<keyword evidence="2" id="KW-1185">Reference proteome</keyword>
<gene>
    <name evidence="1" type="ORF">CONCODRAFT_11867</name>
</gene>
<dbReference type="AlphaFoldDB" id="A0A137NUN4"/>
<dbReference type="Proteomes" id="UP000070444">
    <property type="component" value="Unassembled WGS sequence"/>
</dbReference>
<accession>A0A137NUN4</accession>
<name>A0A137NUN4_CONC2</name>